<name>A0AAN9T6L5_9HEMI</name>
<dbReference type="GO" id="GO:0015929">
    <property type="term" value="F:hexosaminidase activity"/>
    <property type="evidence" value="ECO:0007669"/>
    <property type="project" value="InterPro"/>
</dbReference>
<reference evidence="1 2" key="1">
    <citation type="submission" date="2024-03" db="EMBL/GenBank/DDBJ databases">
        <title>Adaptation during the transition from Ophiocordyceps entomopathogen to insect associate is accompanied by gene loss and intensified selection.</title>
        <authorList>
            <person name="Ward C.M."/>
            <person name="Onetto C.A."/>
            <person name="Borneman A.R."/>
        </authorList>
    </citation>
    <scope>NUCLEOTIDE SEQUENCE [LARGE SCALE GENOMIC DNA]</scope>
    <source>
        <strain evidence="1">AWRI1</strain>
        <tissue evidence="1">Single Adult Female</tissue>
    </source>
</reference>
<dbReference type="PANTHER" id="PTHR21040">
    <property type="entry name" value="BCDNA.GH04120"/>
    <property type="match status" value="1"/>
</dbReference>
<comment type="caution">
    <text evidence="1">The sequence shown here is derived from an EMBL/GenBank/DDBJ whole genome shotgun (WGS) entry which is preliminary data.</text>
</comment>
<dbReference type="AlphaFoldDB" id="A0AAN9T6L5"/>
<accession>A0AAN9T6L5</accession>
<dbReference type="InterPro" id="IPR038901">
    <property type="entry name" value="HEXDC-like"/>
</dbReference>
<proteinExistence type="predicted"/>
<organism evidence="1 2">
    <name type="scientific">Parthenolecanium corni</name>
    <dbReference type="NCBI Taxonomy" id="536013"/>
    <lineage>
        <taxon>Eukaryota</taxon>
        <taxon>Metazoa</taxon>
        <taxon>Ecdysozoa</taxon>
        <taxon>Arthropoda</taxon>
        <taxon>Hexapoda</taxon>
        <taxon>Insecta</taxon>
        <taxon>Pterygota</taxon>
        <taxon>Neoptera</taxon>
        <taxon>Paraneoptera</taxon>
        <taxon>Hemiptera</taxon>
        <taxon>Sternorrhyncha</taxon>
        <taxon>Coccoidea</taxon>
        <taxon>Coccidae</taxon>
        <taxon>Parthenolecanium</taxon>
    </lineage>
</organism>
<dbReference type="Proteomes" id="UP001367676">
    <property type="component" value="Unassembled WGS sequence"/>
</dbReference>
<evidence type="ECO:0000313" key="2">
    <source>
        <dbReference type="Proteomes" id="UP001367676"/>
    </source>
</evidence>
<sequence length="230" mass="26863">MLEGVNRSWYDHFATLCETLPASIPSLAVNLLVTSRGYFDNSLRKHLVKALACGVTSNANNFGRDADSQSSFLNLDNDMFLWYQFSRCSFNGSQFYRILSRWHNLQREINEYLLSTRVKKAWLTSYNVRHNFTSPLRIRELMADEDRLYHSLISMIQSISEALDEVFDRYTVTEWIEQNIYPTVLELEELQRNAQRLKTPQIWPRRPFAPLVDLQRLGVSLYSNHSATKG</sequence>
<keyword evidence="2" id="KW-1185">Reference proteome</keyword>
<gene>
    <name evidence="1" type="ORF">V9T40_014770</name>
</gene>
<evidence type="ECO:0000313" key="1">
    <source>
        <dbReference type="EMBL" id="KAK7571166.1"/>
    </source>
</evidence>
<dbReference type="EMBL" id="JBBCAQ010000041">
    <property type="protein sequence ID" value="KAK7571166.1"/>
    <property type="molecule type" value="Genomic_DNA"/>
</dbReference>
<protein>
    <submittedName>
        <fullName evidence="1">Uncharacterized protein</fullName>
    </submittedName>
</protein>
<dbReference type="PANTHER" id="PTHR21040:SF8">
    <property type="entry name" value="BCDNA.GH04120"/>
    <property type="match status" value="1"/>
</dbReference>